<dbReference type="Pfam" id="PF04266">
    <property type="entry name" value="ASCH"/>
    <property type="match status" value="1"/>
</dbReference>
<dbReference type="EMBL" id="CP059833">
    <property type="protein sequence ID" value="QMV85565.1"/>
    <property type="molecule type" value="Genomic_DNA"/>
</dbReference>
<evidence type="ECO:0000313" key="4">
    <source>
        <dbReference type="Proteomes" id="UP000515570"/>
    </source>
</evidence>
<evidence type="ECO:0000256" key="1">
    <source>
        <dbReference type="ARBA" id="ARBA00006576"/>
    </source>
</evidence>
<dbReference type="Proteomes" id="UP000515570">
    <property type="component" value="Chromosome"/>
</dbReference>
<dbReference type="GO" id="GO:0005829">
    <property type="term" value="C:cytosol"/>
    <property type="evidence" value="ECO:0007669"/>
    <property type="project" value="TreeGrafter"/>
</dbReference>
<dbReference type="Pfam" id="PF00383">
    <property type="entry name" value="dCMP_cyt_deam_1"/>
    <property type="match status" value="1"/>
</dbReference>
<dbReference type="PANTHER" id="PTHR11644">
    <property type="entry name" value="CYTIDINE DEAMINASE"/>
    <property type="match status" value="1"/>
</dbReference>
<dbReference type="GO" id="GO:0072527">
    <property type="term" value="P:pyrimidine-containing compound metabolic process"/>
    <property type="evidence" value="ECO:0007669"/>
    <property type="project" value="UniProtKB-ARBA"/>
</dbReference>
<dbReference type="SMART" id="SM01022">
    <property type="entry name" value="ASCH"/>
    <property type="match status" value="1"/>
</dbReference>
<comment type="similarity">
    <text evidence="1">Belongs to the cytidine and deoxycytidylate deaminase family.</text>
</comment>
<dbReference type="GO" id="GO:0004126">
    <property type="term" value="F:cytidine deaminase activity"/>
    <property type="evidence" value="ECO:0007669"/>
    <property type="project" value="TreeGrafter"/>
</dbReference>
<keyword evidence="4" id="KW-1185">Reference proteome</keyword>
<dbReference type="PROSITE" id="PS51747">
    <property type="entry name" value="CYT_DCMP_DEAMINASES_2"/>
    <property type="match status" value="1"/>
</dbReference>
<sequence>MISPEERNLIRVVRSHAEQTSNGDATTVAAGLLTASGQIILGVNVYHFLGGPCAEVSALSKHAEIAADDPVTTVVAVYGPAGDVLSPCGKCRQILFDLDPNIKAIVRTPNGFVSFAIRKLLPHPYDWRAAENPQCLYMWEGYEGMIRSGVKQQTIRVDDPFVPGPATIVFEKSDGSVVELAATVSSSRTILRHELTDEIARADGFMNLKELNAALDIHYPELEENSEVDVVSFELGPMR</sequence>
<dbReference type="InterPro" id="IPR002125">
    <property type="entry name" value="CMP_dCMP_dom"/>
</dbReference>
<reference evidence="3 4" key="1">
    <citation type="submission" date="2020-07" db="EMBL/GenBank/DDBJ databases">
        <title>non toxigenic Corynebacterium sp. nov from a clinical source.</title>
        <authorList>
            <person name="Bernier A.-M."/>
            <person name="Bernard K."/>
        </authorList>
    </citation>
    <scope>NUCLEOTIDE SEQUENCE [LARGE SCALE GENOMIC DNA]</scope>
    <source>
        <strain evidence="4">NML 93-0612</strain>
    </source>
</reference>
<dbReference type="SUPFAM" id="SSF53927">
    <property type="entry name" value="Cytidine deaminase-like"/>
    <property type="match status" value="1"/>
</dbReference>
<evidence type="ECO:0000259" key="2">
    <source>
        <dbReference type="PROSITE" id="PS51747"/>
    </source>
</evidence>
<evidence type="ECO:0000313" key="3">
    <source>
        <dbReference type="EMBL" id="QMV85565.1"/>
    </source>
</evidence>
<gene>
    <name evidence="3" type="ORF">HW450_02105</name>
</gene>
<organism evidence="3 4">
    <name type="scientific">Corynebacterium hindlerae</name>
    <dbReference type="NCBI Taxonomy" id="699041"/>
    <lineage>
        <taxon>Bacteria</taxon>
        <taxon>Bacillati</taxon>
        <taxon>Actinomycetota</taxon>
        <taxon>Actinomycetes</taxon>
        <taxon>Mycobacteriales</taxon>
        <taxon>Corynebacteriaceae</taxon>
        <taxon>Corynebacterium</taxon>
    </lineage>
</organism>
<dbReference type="InterPro" id="IPR050202">
    <property type="entry name" value="Cyt/Deoxycyt_deaminase"/>
</dbReference>
<dbReference type="AlphaFoldDB" id="A0A7G5FG24"/>
<accession>A0A7G5FG24</accession>
<name>A0A7G5FG24_9CORY</name>
<dbReference type="SUPFAM" id="SSF88697">
    <property type="entry name" value="PUA domain-like"/>
    <property type="match status" value="1"/>
</dbReference>
<dbReference type="RefSeq" id="WP_182386386.1">
    <property type="nucleotide sequence ID" value="NZ_CP059833.1"/>
</dbReference>
<protein>
    <submittedName>
        <fullName evidence="3">ASCH domain-containing protein</fullName>
    </submittedName>
</protein>
<dbReference type="InterPro" id="IPR016193">
    <property type="entry name" value="Cytidine_deaminase-like"/>
</dbReference>
<dbReference type="InterPro" id="IPR007374">
    <property type="entry name" value="ASCH_domain"/>
</dbReference>
<dbReference type="Gene3D" id="2.30.130.30">
    <property type="entry name" value="Hypothetical protein"/>
    <property type="match status" value="1"/>
</dbReference>
<dbReference type="CDD" id="cd01283">
    <property type="entry name" value="cytidine_deaminase"/>
    <property type="match status" value="1"/>
</dbReference>
<dbReference type="PANTHER" id="PTHR11644:SF2">
    <property type="entry name" value="CYTIDINE DEAMINASE"/>
    <property type="match status" value="1"/>
</dbReference>
<dbReference type="GO" id="GO:0055086">
    <property type="term" value="P:nucleobase-containing small molecule metabolic process"/>
    <property type="evidence" value="ECO:0007669"/>
    <property type="project" value="UniProtKB-ARBA"/>
</dbReference>
<dbReference type="GO" id="GO:0008270">
    <property type="term" value="F:zinc ion binding"/>
    <property type="evidence" value="ECO:0007669"/>
    <property type="project" value="TreeGrafter"/>
</dbReference>
<proteinExistence type="inferred from homology"/>
<dbReference type="InterPro" id="IPR015947">
    <property type="entry name" value="PUA-like_sf"/>
</dbReference>
<dbReference type="Gene3D" id="3.40.140.10">
    <property type="entry name" value="Cytidine Deaminase, domain 2"/>
    <property type="match status" value="1"/>
</dbReference>
<feature type="domain" description="CMP/dCMP-type deaminase" evidence="2">
    <location>
        <begin position="6"/>
        <end position="128"/>
    </location>
</feature>